<dbReference type="InterPro" id="IPR036280">
    <property type="entry name" value="Multihaem_cyt_sf"/>
</dbReference>
<dbReference type="RefSeq" id="WP_168660273.1">
    <property type="nucleotide sequence ID" value="NZ_CP051180.1"/>
</dbReference>
<keyword evidence="3" id="KW-1185">Reference proteome</keyword>
<reference evidence="2 3" key="1">
    <citation type="submission" date="2020-04" db="EMBL/GenBank/DDBJ databases">
        <title>Ferrimonas sp. S7 isolated from sea water.</title>
        <authorList>
            <person name="Bae S.S."/>
            <person name="Baek K."/>
        </authorList>
    </citation>
    <scope>NUCLEOTIDE SEQUENCE [LARGE SCALE GENOMIC DNA]</scope>
    <source>
        <strain evidence="2 3">S7</strain>
    </source>
</reference>
<evidence type="ECO:0000313" key="2">
    <source>
        <dbReference type="EMBL" id="QIZ77012.1"/>
    </source>
</evidence>
<dbReference type="KEGG" id="fes:HER31_09035"/>
<accession>A0A6H1UGU3</accession>
<protein>
    <submittedName>
        <fullName evidence="2">DUF2007 domain-containing protein</fullName>
    </submittedName>
</protein>
<evidence type="ECO:0000259" key="1">
    <source>
        <dbReference type="Pfam" id="PF09413"/>
    </source>
</evidence>
<gene>
    <name evidence="2" type="ORF">HER31_09035</name>
</gene>
<name>A0A6H1UGU3_9GAMM</name>
<feature type="domain" description="DUF2007" evidence="1">
    <location>
        <begin position="5"/>
        <end position="69"/>
    </location>
</feature>
<dbReference type="InterPro" id="IPR018551">
    <property type="entry name" value="DUF2007"/>
</dbReference>
<dbReference type="Pfam" id="PF09413">
    <property type="entry name" value="DUF2007"/>
    <property type="match status" value="1"/>
</dbReference>
<proteinExistence type="predicted"/>
<dbReference type="Proteomes" id="UP000501602">
    <property type="component" value="Chromosome"/>
</dbReference>
<dbReference type="AlphaFoldDB" id="A0A6H1UGU3"/>
<dbReference type="SUPFAM" id="SSF48695">
    <property type="entry name" value="Multiheme cytochromes"/>
    <property type="match status" value="1"/>
</dbReference>
<dbReference type="EMBL" id="CP051180">
    <property type="protein sequence ID" value="QIZ77012.1"/>
    <property type="molecule type" value="Genomic_DNA"/>
</dbReference>
<sequence length="102" mass="11402">MDSYVELFRASNSIEANAVKGMLEQQGILVRLLGEALGGAAGELPVDAQQIRLLVQRCHITKAQQIMVRYQQTMAPWQCVDCHEQNDGHFELCWNCGSEPVN</sequence>
<organism evidence="2 3">
    <name type="scientific">Ferrimonas lipolytica</name>
    <dbReference type="NCBI Taxonomy" id="2724191"/>
    <lineage>
        <taxon>Bacteria</taxon>
        <taxon>Pseudomonadati</taxon>
        <taxon>Pseudomonadota</taxon>
        <taxon>Gammaproteobacteria</taxon>
        <taxon>Alteromonadales</taxon>
        <taxon>Ferrimonadaceae</taxon>
        <taxon>Ferrimonas</taxon>
    </lineage>
</organism>
<dbReference type="Gene3D" id="3.30.70.790">
    <property type="entry name" value="UreE, C-terminal domain"/>
    <property type="match status" value="1"/>
</dbReference>
<evidence type="ECO:0000313" key="3">
    <source>
        <dbReference type="Proteomes" id="UP000501602"/>
    </source>
</evidence>